<keyword evidence="1" id="KW-0732">Signal</keyword>
<feature type="chain" id="PRO_5035003330" description="Concanavalin A-like lectin/glucanase" evidence="1">
    <location>
        <begin position="24"/>
        <end position="273"/>
    </location>
</feature>
<evidence type="ECO:0000313" key="3">
    <source>
        <dbReference type="Proteomes" id="UP000620124"/>
    </source>
</evidence>
<dbReference type="AlphaFoldDB" id="A0A8H7DDX5"/>
<gene>
    <name evidence="2" type="ORF">MVEN_00183100</name>
</gene>
<dbReference type="OrthoDB" id="3256306at2759"/>
<evidence type="ECO:0008006" key="4">
    <source>
        <dbReference type="Google" id="ProtNLM"/>
    </source>
</evidence>
<keyword evidence="3" id="KW-1185">Reference proteome</keyword>
<dbReference type="Proteomes" id="UP000620124">
    <property type="component" value="Unassembled WGS sequence"/>
</dbReference>
<evidence type="ECO:0000313" key="2">
    <source>
        <dbReference type="EMBL" id="KAF7368593.1"/>
    </source>
</evidence>
<protein>
    <recommendedName>
        <fullName evidence="4">Concanavalin A-like lectin/glucanase</fullName>
    </recommendedName>
</protein>
<organism evidence="2 3">
    <name type="scientific">Mycena venus</name>
    <dbReference type="NCBI Taxonomy" id="2733690"/>
    <lineage>
        <taxon>Eukaryota</taxon>
        <taxon>Fungi</taxon>
        <taxon>Dikarya</taxon>
        <taxon>Basidiomycota</taxon>
        <taxon>Agaricomycotina</taxon>
        <taxon>Agaricomycetes</taxon>
        <taxon>Agaricomycetidae</taxon>
        <taxon>Agaricales</taxon>
        <taxon>Marasmiineae</taxon>
        <taxon>Mycenaceae</taxon>
        <taxon>Mycena</taxon>
    </lineage>
</organism>
<sequence length="273" mass="28743">MRASISTTRLLALFAHLTFTALAIEKGLVPGGYRAKTNIHTIPAGGSLAHVGKGIHILDASGTVVHVATRTPNSNSVSAIDSSPPHTRSLLSSGWISYVGWLNPAPPHISSFTTTWTVPPVPKTDRGQTVFLFNSLLPSASSSINNRCCRWYGPSDAGGGSFWSVATWYIDNDDNAFFTPPIPTTPGETLDGIITLTSTNGSSLNYNSQFTNIPGTSLKVTSVPKPFSFATEMLEAYNIVDITDYPAGATVFTDINVDLVGGGDAEPKVGAGG</sequence>
<evidence type="ECO:0000256" key="1">
    <source>
        <dbReference type="SAM" id="SignalP"/>
    </source>
</evidence>
<feature type="signal peptide" evidence="1">
    <location>
        <begin position="1"/>
        <end position="23"/>
    </location>
</feature>
<dbReference type="EMBL" id="JACAZI010000002">
    <property type="protein sequence ID" value="KAF7368593.1"/>
    <property type="molecule type" value="Genomic_DNA"/>
</dbReference>
<accession>A0A8H7DDX5</accession>
<reference evidence="2" key="1">
    <citation type="submission" date="2020-05" db="EMBL/GenBank/DDBJ databases">
        <title>Mycena genomes resolve the evolution of fungal bioluminescence.</title>
        <authorList>
            <person name="Tsai I.J."/>
        </authorList>
    </citation>
    <scope>NUCLEOTIDE SEQUENCE</scope>
    <source>
        <strain evidence="2">CCC161011</strain>
    </source>
</reference>
<name>A0A8H7DDX5_9AGAR</name>
<proteinExistence type="predicted"/>
<comment type="caution">
    <text evidence="2">The sequence shown here is derived from an EMBL/GenBank/DDBJ whole genome shotgun (WGS) entry which is preliminary data.</text>
</comment>